<protein>
    <submittedName>
        <fullName evidence="2">Uncharacterized protein</fullName>
    </submittedName>
</protein>
<dbReference type="InterPro" id="IPR039708">
    <property type="entry name" value="MT1774/Rv1733c-like"/>
</dbReference>
<organism evidence="2 3">
    <name type="scientific">Streptomyces regalis</name>
    <dbReference type="NCBI Taxonomy" id="68262"/>
    <lineage>
        <taxon>Bacteria</taxon>
        <taxon>Bacillati</taxon>
        <taxon>Actinomycetota</taxon>
        <taxon>Actinomycetes</taxon>
        <taxon>Kitasatosporales</taxon>
        <taxon>Streptomycetaceae</taxon>
        <taxon>Streptomyces</taxon>
    </lineage>
</organism>
<comment type="caution">
    <text evidence="2">The sequence shown here is derived from an EMBL/GenBank/DDBJ whole genome shotgun (WGS) entry which is preliminary data.</text>
</comment>
<evidence type="ECO:0000256" key="1">
    <source>
        <dbReference type="SAM" id="Phobius"/>
    </source>
</evidence>
<gene>
    <name evidence="2" type="ORF">ADL12_25890</name>
</gene>
<accession>A0A117MR12</accession>
<keyword evidence="1" id="KW-0472">Membrane</keyword>
<keyword evidence="1" id="KW-0812">Transmembrane</keyword>
<sequence>MAASKCTKVRLWRWRRSPLRRRSDLVEAWVVLCGWVFALVGALFAGLAAADAVVHSAQEQQAESRKVTAVLVKDAEDVGPSRVTTDHLVWATVRWTAQDGSTRTDEARVPPKAQAGSKVEVWTDRHGVIVNEPLSEGELLMHSIAGGVLAGAATAGIVLGSTWVVRLGLERRRLEQWAAEWERMDTPWGWKTG</sequence>
<dbReference type="Proteomes" id="UP000053923">
    <property type="component" value="Unassembled WGS sequence"/>
</dbReference>
<keyword evidence="1" id="KW-1133">Transmembrane helix</keyword>
<feature type="transmembrane region" description="Helical" evidence="1">
    <location>
        <begin position="144"/>
        <end position="165"/>
    </location>
</feature>
<dbReference type="PANTHER" id="PTHR42305:SF1">
    <property type="entry name" value="MEMBRANE PROTEIN RV1733C-RELATED"/>
    <property type="match status" value="1"/>
</dbReference>
<name>A0A117MR12_9ACTN</name>
<dbReference type="AlphaFoldDB" id="A0A117MR12"/>
<keyword evidence="3" id="KW-1185">Reference proteome</keyword>
<evidence type="ECO:0000313" key="2">
    <source>
        <dbReference type="EMBL" id="KUL31072.1"/>
    </source>
</evidence>
<dbReference type="EMBL" id="LLZG01000277">
    <property type="protein sequence ID" value="KUL31072.1"/>
    <property type="molecule type" value="Genomic_DNA"/>
</dbReference>
<dbReference type="OrthoDB" id="4213157at2"/>
<evidence type="ECO:0000313" key="3">
    <source>
        <dbReference type="Proteomes" id="UP000053923"/>
    </source>
</evidence>
<dbReference type="RefSeq" id="WP_062705642.1">
    <property type="nucleotide sequence ID" value="NZ_LLZG01000277.1"/>
</dbReference>
<dbReference type="PANTHER" id="PTHR42305">
    <property type="entry name" value="MEMBRANE PROTEIN RV1733C-RELATED"/>
    <property type="match status" value="1"/>
</dbReference>
<reference evidence="3" key="1">
    <citation type="submission" date="2015-10" db="EMBL/GenBank/DDBJ databases">
        <authorList>
            <person name="Ju K.-S."/>
            <person name="Doroghazi J.R."/>
            <person name="Metcalf W.W."/>
        </authorList>
    </citation>
    <scope>NUCLEOTIDE SEQUENCE [LARGE SCALE GENOMIC DNA]</scope>
    <source>
        <strain evidence="3">NRRL 3151</strain>
    </source>
</reference>
<proteinExistence type="predicted"/>
<feature type="transmembrane region" description="Helical" evidence="1">
    <location>
        <begin position="25"/>
        <end position="50"/>
    </location>
</feature>